<dbReference type="Proteomes" id="UP001189429">
    <property type="component" value="Unassembled WGS sequence"/>
</dbReference>
<evidence type="ECO:0000256" key="1">
    <source>
        <dbReference type="PROSITE-ProRule" id="PRU01006"/>
    </source>
</evidence>
<evidence type="ECO:0000313" key="3">
    <source>
        <dbReference type="Proteomes" id="UP001189429"/>
    </source>
</evidence>
<dbReference type="InterPro" id="IPR055358">
    <property type="entry name" value="CHCR"/>
</dbReference>
<sequence length="112" mass="12773">ESAVWYKLGKAQLDSNQVPEAIESYLKAEDATDYAEVIQAATREENFEELVRYLVMARAKHKDVLIDTELVYAYAKTDRLADMEEFISGTNTANSLQIGDRLYEEQAYKARA</sequence>
<reference evidence="2" key="1">
    <citation type="submission" date="2023-10" db="EMBL/GenBank/DDBJ databases">
        <authorList>
            <person name="Chen Y."/>
            <person name="Shah S."/>
            <person name="Dougan E. K."/>
            <person name="Thang M."/>
            <person name="Chan C."/>
        </authorList>
    </citation>
    <scope>NUCLEOTIDE SEQUENCE [LARGE SCALE GENOMIC DNA]</scope>
</reference>
<dbReference type="PANTHER" id="PTHR10292:SF1">
    <property type="entry name" value="CLATHRIN HEAVY CHAIN"/>
    <property type="match status" value="1"/>
</dbReference>
<evidence type="ECO:0000313" key="2">
    <source>
        <dbReference type="EMBL" id="CAK0870949.1"/>
    </source>
</evidence>
<dbReference type="SUPFAM" id="SSF48371">
    <property type="entry name" value="ARM repeat"/>
    <property type="match status" value="1"/>
</dbReference>
<name>A0ABN9VCX5_9DINO</name>
<dbReference type="Gene3D" id="1.25.40.10">
    <property type="entry name" value="Tetratricopeptide repeat domain"/>
    <property type="match status" value="1"/>
</dbReference>
<feature type="non-terminal residue" evidence="2">
    <location>
        <position position="1"/>
    </location>
</feature>
<dbReference type="EMBL" id="CAUYUJ010017019">
    <property type="protein sequence ID" value="CAK0870949.1"/>
    <property type="molecule type" value="Genomic_DNA"/>
</dbReference>
<dbReference type="InterPro" id="IPR011990">
    <property type="entry name" value="TPR-like_helical_dom_sf"/>
</dbReference>
<dbReference type="PROSITE" id="PS50236">
    <property type="entry name" value="CHCR"/>
    <property type="match status" value="1"/>
</dbReference>
<proteinExistence type="predicted"/>
<feature type="repeat" description="CHCR" evidence="1">
    <location>
        <begin position="25"/>
        <end position="112"/>
    </location>
</feature>
<comment type="caution">
    <text evidence="2">The sequence shown here is derived from an EMBL/GenBank/DDBJ whole genome shotgun (WGS) entry which is preliminary data.</text>
</comment>
<keyword evidence="3" id="KW-1185">Reference proteome</keyword>
<accession>A0ABN9VCX5</accession>
<dbReference type="InterPro" id="IPR016024">
    <property type="entry name" value="ARM-type_fold"/>
</dbReference>
<dbReference type="PANTHER" id="PTHR10292">
    <property type="entry name" value="CLATHRIN HEAVY CHAIN RELATED"/>
    <property type="match status" value="1"/>
</dbReference>
<protein>
    <recommendedName>
        <fullName evidence="4">Coatomer subunit epsilon</fullName>
    </recommendedName>
</protein>
<evidence type="ECO:0008006" key="4">
    <source>
        <dbReference type="Google" id="ProtNLM"/>
    </source>
</evidence>
<dbReference type="InterPro" id="IPR000547">
    <property type="entry name" value="Clathrin_H-chain/VPS_repeat"/>
</dbReference>
<gene>
    <name evidence="2" type="ORF">PCOR1329_LOCUS56917</name>
</gene>
<dbReference type="Pfam" id="PF00637">
    <property type="entry name" value="Clathrin"/>
    <property type="match status" value="1"/>
</dbReference>
<organism evidence="2 3">
    <name type="scientific">Prorocentrum cordatum</name>
    <dbReference type="NCBI Taxonomy" id="2364126"/>
    <lineage>
        <taxon>Eukaryota</taxon>
        <taxon>Sar</taxon>
        <taxon>Alveolata</taxon>
        <taxon>Dinophyceae</taxon>
        <taxon>Prorocentrales</taxon>
        <taxon>Prorocentraceae</taxon>
        <taxon>Prorocentrum</taxon>
    </lineage>
</organism>